<dbReference type="Proteomes" id="UP000269721">
    <property type="component" value="Unassembled WGS sequence"/>
</dbReference>
<dbReference type="EMBL" id="KZ994894">
    <property type="protein sequence ID" value="RKO91808.1"/>
    <property type="molecule type" value="Genomic_DNA"/>
</dbReference>
<evidence type="ECO:0000313" key="2">
    <source>
        <dbReference type="EMBL" id="RKO91808.1"/>
    </source>
</evidence>
<protein>
    <submittedName>
        <fullName evidence="2">Uncharacterized protein</fullName>
    </submittedName>
</protein>
<keyword evidence="3" id="KW-1185">Reference proteome</keyword>
<evidence type="ECO:0000256" key="1">
    <source>
        <dbReference type="SAM" id="SignalP"/>
    </source>
</evidence>
<dbReference type="AlphaFoldDB" id="A0A4P9WJU5"/>
<proteinExistence type="predicted"/>
<sequence>MWATAFKFVLTVLPAECFNQANAAALTGATVASPRGSLPLPLLAPRLPKNINPREKSCLCKIGKRITATITKYETLLANSISLPSKHLTADRFEYATRPPPACALVFCEKTPKVPTYGCTLLAADLRSTIGDLMSSDRPTKNSFSAIIFAGSGQILAYSISKITNYTSKYGNIFKRGWRQRRAFTNTDPSFPIPYITRLHFPQPPLETAPLASLMDVGEYLLGKYGSYTKFRQPPSQRLLVASKGRYYETESVKLDSMDSLLLIVGVPYSEVLGRPRTFLLGIYWFFGYLGVILGGGQDAIL</sequence>
<evidence type="ECO:0000313" key="3">
    <source>
        <dbReference type="Proteomes" id="UP000269721"/>
    </source>
</evidence>
<accession>A0A4P9WJU5</accession>
<feature type="signal peptide" evidence="1">
    <location>
        <begin position="1"/>
        <end position="17"/>
    </location>
</feature>
<keyword evidence="1" id="KW-0732">Signal</keyword>
<reference evidence="3" key="1">
    <citation type="journal article" date="2018" name="Nat. Microbiol.">
        <title>Leveraging single-cell genomics to expand the fungal tree of life.</title>
        <authorList>
            <person name="Ahrendt S.R."/>
            <person name="Quandt C.A."/>
            <person name="Ciobanu D."/>
            <person name="Clum A."/>
            <person name="Salamov A."/>
            <person name="Andreopoulos B."/>
            <person name="Cheng J.F."/>
            <person name="Woyke T."/>
            <person name="Pelin A."/>
            <person name="Henrissat B."/>
            <person name="Reynolds N.K."/>
            <person name="Benny G.L."/>
            <person name="Smith M.E."/>
            <person name="James T.Y."/>
            <person name="Grigoriev I.V."/>
        </authorList>
    </citation>
    <scope>NUCLEOTIDE SEQUENCE [LARGE SCALE GENOMIC DNA]</scope>
</reference>
<organism evidence="2 3">
    <name type="scientific">Blyttiomyces helicus</name>
    <dbReference type="NCBI Taxonomy" id="388810"/>
    <lineage>
        <taxon>Eukaryota</taxon>
        <taxon>Fungi</taxon>
        <taxon>Fungi incertae sedis</taxon>
        <taxon>Chytridiomycota</taxon>
        <taxon>Chytridiomycota incertae sedis</taxon>
        <taxon>Chytridiomycetes</taxon>
        <taxon>Chytridiomycetes incertae sedis</taxon>
        <taxon>Blyttiomyces</taxon>
    </lineage>
</organism>
<name>A0A4P9WJU5_9FUNG</name>
<gene>
    <name evidence="2" type="ORF">BDK51DRAFT_32545</name>
</gene>
<feature type="chain" id="PRO_5020360439" evidence="1">
    <location>
        <begin position="18"/>
        <end position="302"/>
    </location>
</feature>